<protein>
    <submittedName>
        <fullName evidence="2">Uncharacterized protein</fullName>
    </submittedName>
</protein>
<proteinExistence type="predicted"/>
<feature type="compositionally biased region" description="Polar residues" evidence="1">
    <location>
        <begin position="8"/>
        <end position="25"/>
    </location>
</feature>
<evidence type="ECO:0000256" key="1">
    <source>
        <dbReference type="SAM" id="MobiDB-lite"/>
    </source>
</evidence>
<sequence>NDKVRSAVSRTQSKNGAAPKQNSPKENWYERELRPKQNQPERELVQKRTAQSRTARLRTGTNVNWYNRELLEAEPPEFELVRKRTTTNENHPNMNCYVTELLQIRTSLFRTATVSYYFPPEKMRVLPFDFFTTTLDTFG</sequence>
<dbReference type="AlphaFoldDB" id="A0A8R1IIP7"/>
<keyword evidence="3" id="KW-1185">Reference proteome</keyword>
<feature type="compositionally biased region" description="Basic and acidic residues" evidence="1">
    <location>
        <begin position="27"/>
        <end position="46"/>
    </location>
</feature>
<dbReference type="Proteomes" id="UP000005237">
    <property type="component" value="Unassembled WGS sequence"/>
</dbReference>
<evidence type="ECO:0000313" key="3">
    <source>
        <dbReference type="Proteomes" id="UP000005237"/>
    </source>
</evidence>
<reference evidence="2" key="2">
    <citation type="submission" date="2022-06" db="UniProtKB">
        <authorList>
            <consortium name="EnsemblMetazoa"/>
        </authorList>
    </citation>
    <scope>IDENTIFICATION</scope>
    <source>
        <strain evidence="2">DF5081</strain>
    </source>
</reference>
<evidence type="ECO:0000313" key="2">
    <source>
        <dbReference type="EnsemblMetazoa" id="CJA32194.1"/>
    </source>
</evidence>
<dbReference type="EnsemblMetazoa" id="CJA32194.1">
    <property type="protein sequence ID" value="CJA32194.1"/>
    <property type="gene ID" value="WBGene00208041"/>
</dbReference>
<feature type="region of interest" description="Disordered" evidence="1">
    <location>
        <begin position="1"/>
        <end position="56"/>
    </location>
</feature>
<name>A0A8R1IIP7_CAEJA</name>
<organism evidence="2 3">
    <name type="scientific">Caenorhabditis japonica</name>
    <dbReference type="NCBI Taxonomy" id="281687"/>
    <lineage>
        <taxon>Eukaryota</taxon>
        <taxon>Metazoa</taxon>
        <taxon>Ecdysozoa</taxon>
        <taxon>Nematoda</taxon>
        <taxon>Chromadorea</taxon>
        <taxon>Rhabditida</taxon>
        <taxon>Rhabditina</taxon>
        <taxon>Rhabditomorpha</taxon>
        <taxon>Rhabditoidea</taxon>
        <taxon>Rhabditidae</taxon>
        <taxon>Peloderinae</taxon>
        <taxon>Caenorhabditis</taxon>
    </lineage>
</organism>
<accession>A0A8R1IIP7</accession>
<reference evidence="3" key="1">
    <citation type="submission" date="2010-08" db="EMBL/GenBank/DDBJ databases">
        <authorList>
            <consortium name="Caenorhabditis japonica Sequencing Consortium"/>
            <person name="Wilson R.K."/>
        </authorList>
    </citation>
    <scope>NUCLEOTIDE SEQUENCE [LARGE SCALE GENOMIC DNA]</scope>
    <source>
        <strain evidence="3">DF5081</strain>
    </source>
</reference>